<feature type="region of interest" description="Disordered" evidence="1">
    <location>
        <begin position="45"/>
        <end position="83"/>
    </location>
</feature>
<accession>A0AAD6HET8</accession>
<name>A0AAD6HET8_9EURO</name>
<keyword evidence="3" id="KW-1185">Reference proteome</keyword>
<gene>
    <name evidence="2" type="ORF">N7493_009764</name>
</gene>
<proteinExistence type="predicted"/>
<dbReference type="AlphaFoldDB" id="A0AAD6HET8"/>
<evidence type="ECO:0000313" key="2">
    <source>
        <dbReference type="EMBL" id="KAJ5710172.1"/>
    </source>
</evidence>
<reference evidence="2" key="2">
    <citation type="submission" date="2023-01" db="EMBL/GenBank/DDBJ databases">
        <authorList>
            <person name="Petersen C."/>
        </authorList>
    </citation>
    <scope>NUCLEOTIDE SEQUENCE</scope>
    <source>
        <strain evidence="2">IBT 17514</strain>
    </source>
</reference>
<comment type="caution">
    <text evidence="2">The sequence shown here is derived from an EMBL/GenBank/DDBJ whole genome shotgun (WGS) entry which is preliminary data.</text>
</comment>
<feature type="region of interest" description="Disordered" evidence="1">
    <location>
        <begin position="113"/>
        <end position="149"/>
    </location>
</feature>
<protein>
    <submittedName>
        <fullName evidence="2">Uncharacterized protein</fullName>
    </submittedName>
</protein>
<dbReference type="Proteomes" id="UP001215712">
    <property type="component" value="Unassembled WGS sequence"/>
</dbReference>
<sequence length="271" mass="30383">MLLEQHRREQVVNAWQERAREGPMGTIAERPTTLALLDTASSASTTTFPLSDAPNPEANLTTNESEEEVLQPLSKEESNGSSGDEAVEILIDVSCDSPEPLEYPYLTEQEKALTEETNDLTSGEKQTPMKLPTPTLNPREWPFVPHKPKNPNNCTLEDILMEAVEIDDGGRIVNPDAKLPSGPADLVCFQRDNDDEVLNGTGQEPAPHGNFGIPLQPVTESLRQGLPNWKPEMFWDEKKQKYVCLCGFETKHERGFEYHVAMERRWITATQ</sequence>
<reference evidence="2" key="1">
    <citation type="journal article" date="2023" name="IMA Fungus">
        <title>Comparative genomic study of the Penicillium genus elucidates a diverse pangenome and 15 lateral gene transfer events.</title>
        <authorList>
            <person name="Petersen C."/>
            <person name="Sorensen T."/>
            <person name="Nielsen M.R."/>
            <person name="Sondergaard T.E."/>
            <person name="Sorensen J.L."/>
            <person name="Fitzpatrick D.A."/>
            <person name="Frisvad J.C."/>
            <person name="Nielsen K.L."/>
        </authorList>
    </citation>
    <scope>NUCLEOTIDE SEQUENCE</scope>
    <source>
        <strain evidence="2">IBT 17514</strain>
    </source>
</reference>
<organism evidence="2 3">
    <name type="scientific">Penicillium malachiteum</name>
    <dbReference type="NCBI Taxonomy" id="1324776"/>
    <lineage>
        <taxon>Eukaryota</taxon>
        <taxon>Fungi</taxon>
        <taxon>Dikarya</taxon>
        <taxon>Ascomycota</taxon>
        <taxon>Pezizomycotina</taxon>
        <taxon>Eurotiomycetes</taxon>
        <taxon>Eurotiomycetidae</taxon>
        <taxon>Eurotiales</taxon>
        <taxon>Aspergillaceae</taxon>
        <taxon>Penicillium</taxon>
    </lineage>
</organism>
<evidence type="ECO:0000256" key="1">
    <source>
        <dbReference type="SAM" id="MobiDB-lite"/>
    </source>
</evidence>
<evidence type="ECO:0000313" key="3">
    <source>
        <dbReference type="Proteomes" id="UP001215712"/>
    </source>
</evidence>
<dbReference type="EMBL" id="JAQJAN010000017">
    <property type="protein sequence ID" value="KAJ5710172.1"/>
    <property type="molecule type" value="Genomic_DNA"/>
</dbReference>